<keyword evidence="2" id="KW-1185">Reference proteome</keyword>
<sequence>MDWTSRLDAFTMMQLGAAIAEHLPLQLADDAHMVQILDEVPGWIGDGGKHSEADTTDYTGYLGICYKSRTFYMTLLEEFRDSNHPVSTFLGRCGKIMKGLQYKSPTVHPFFLLLFSYNSQAKLKSIPL</sequence>
<gene>
    <name evidence="1" type="ORF">CERZMDRAFT_99664</name>
</gene>
<reference evidence="1" key="1">
    <citation type="journal article" date="2020" name="Stud. Mycol.">
        <title>101 Dothideomycetes genomes: a test case for predicting lifestyles and emergence of pathogens.</title>
        <authorList>
            <person name="Haridas S."/>
            <person name="Albert R."/>
            <person name="Binder M."/>
            <person name="Bloem J."/>
            <person name="Labutti K."/>
            <person name="Salamov A."/>
            <person name="Andreopoulos B."/>
            <person name="Baker S."/>
            <person name="Barry K."/>
            <person name="Bills G."/>
            <person name="Bluhm B."/>
            <person name="Cannon C."/>
            <person name="Castanera R."/>
            <person name="Culley D."/>
            <person name="Daum C."/>
            <person name="Ezra D."/>
            <person name="Gonzalez J."/>
            <person name="Henrissat B."/>
            <person name="Kuo A."/>
            <person name="Liang C."/>
            <person name="Lipzen A."/>
            <person name="Lutzoni F."/>
            <person name="Magnuson J."/>
            <person name="Mondo S."/>
            <person name="Nolan M."/>
            <person name="Ohm R."/>
            <person name="Pangilinan J."/>
            <person name="Park H.-J."/>
            <person name="Ramirez L."/>
            <person name="Alfaro M."/>
            <person name="Sun H."/>
            <person name="Tritt A."/>
            <person name="Yoshinaga Y."/>
            <person name="Zwiers L.-H."/>
            <person name="Turgeon B."/>
            <person name="Goodwin S."/>
            <person name="Spatafora J."/>
            <person name="Crous P."/>
            <person name="Grigoriev I."/>
        </authorList>
    </citation>
    <scope>NUCLEOTIDE SEQUENCE</scope>
    <source>
        <strain evidence="1">SCOH1-5</strain>
    </source>
</reference>
<evidence type="ECO:0000313" key="2">
    <source>
        <dbReference type="Proteomes" id="UP000799539"/>
    </source>
</evidence>
<accession>A0A6A6FA25</accession>
<name>A0A6A6FA25_9PEZI</name>
<dbReference type="EMBL" id="ML992682">
    <property type="protein sequence ID" value="KAF2210249.1"/>
    <property type="molecule type" value="Genomic_DNA"/>
</dbReference>
<proteinExistence type="predicted"/>
<organism evidence="1 2">
    <name type="scientific">Cercospora zeae-maydis SCOH1-5</name>
    <dbReference type="NCBI Taxonomy" id="717836"/>
    <lineage>
        <taxon>Eukaryota</taxon>
        <taxon>Fungi</taxon>
        <taxon>Dikarya</taxon>
        <taxon>Ascomycota</taxon>
        <taxon>Pezizomycotina</taxon>
        <taxon>Dothideomycetes</taxon>
        <taxon>Dothideomycetidae</taxon>
        <taxon>Mycosphaerellales</taxon>
        <taxon>Mycosphaerellaceae</taxon>
        <taxon>Cercospora</taxon>
    </lineage>
</organism>
<protein>
    <submittedName>
        <fullName evidence="1">Uncharacterized protein</fullName>
    </submittedName>
</protein>
<dbReference type="OrthoDB" id="3643586at2759"/>
<evidence type="ECO:0000313" key="1">
    <source>
        <dbReference type="EMBL" id="KAF2210249.1"/>
    </source>
</evidence>
<dbReference type="Proteomes" id="UP000799539">
    <property type="component" value="Unassembled WGS sequence"/>
</dbReference>
<dbReference type="AlphaFoldDB" id="A0A6A6FA25"/>